<dbReference type="InterPro" id="IPR036291">
    <property type="entry name" value="NAD(P)-bd_dom_sf"/>
</dbReference>
<evidence type="ECO:0000256" key="2">
    <source>
        <dbReference type="ARBA" id="ARBA00023027"/>
    </source>
</evidence>
<proteinExistence type="predicted"/>
<evidence type="ECO:0000256" key="1">
    <source>
        <dbReference type="ARBA" id="ARBA00023002"/>
    </source>
</evidence>
<evidence type="ECO:0000313" key="5">
    <source>
        <dbReference type="Proteomes" id="UP001595617"/>
    </source>
</evidence>
<evidence type="ECO:0000313" key="4">
    <source>
        <dbReference type="EMBL" id="MFC3853301.1"/>
    </source>
</evidence>
<dbReference type="InterPro" id="IPR006140">
    <property type="entry name" value="D-isomer_DH_NAD-bd"/>
</dbReference>
<keyword evidence="1" id="KW-0560">Oxidoreductase</keyword>
<dbReference type="SUPFAM" id="SSF51735">
    <property type="entry name" value="NAD(P)-binding Rossmann-fold domains"/>
    <property type="match status" value="1"/>
</dbReference>
<name>A0ABV7ZYK0_9GAMM</name>
<gene>
    <name evidence="4" type="ORF">ACFOOG_10700</name>
</gene>
<keyword evidence="2" id="KW-0520">NAD</keyword>
<dbReference type="Proteomes" id="UP001595617">
    <property type="component" value="Unassembled WGS sequence"/>
</dbReference>
<dbReference type="Pfam" id="PF02826">
    <property type="entry name" value="2-Hacid_dh_C"/>
    <property type="match status" value="1"/>
</dbReference>
<sequence length="325" mass="36477">MNKKPVIMSQNEPLWIAVVSERLEQWQRLLTTQDRSDIHWVFLDDPDFFARAKRCTVMWGDTPVAAQWLPKLPNIRWFHTFYSGVDTLLPVRGALPTDLIVTNSRDIAGPHIAEYALGQVLAHTRHWATFYEAQKQRQWQPQDYVTIAEAKALILGTGAIGATVAQRLAPWFVQVDGLSRSGQPKPGFTQVLTWGDAALDLRAYRVIINTLPSTPDTVERLDRAFFTATAGNMLFINVGRGSAVVESDLLAALDDAPARHAVLDVFRTEPLPAEHPFWRHPQVTVTPHVAAQSQPQWVLPIVLDNLQRYQAGHALRNQVDLAAGY</sequence>
<protein>
    <submittedName>
        <fullName evidence="4">D-2-hydroxyacid dehydrogenase</fullName>
    </submittedName>
</protein>
<dbReference type="PANTHER" id="PTHR43333:SF1">
    <property type="entry name" value="D-ISOMER SPECIFIC 2-HYDROXYACID DEHYDROGENASE NAD-BINDING DOMAIN-CONTAINING PROTEIN"/>
    <property type="match status" value="1"/>
</dbReference>
<accession>A0ABV7ZYK0</accession>
<keyword evidence="5" id="KW-1185">Reference proteome</keyword>
<dbReference type="EMBL" id="JBHRYR010000003">
    <property type="protein sequence ID" value="MFC3853301.1"/>
    <property type="molecule type" value="Genomic_DNA"/>
</dbReference>
<dbReference type="PANTHER" id="PTHR43333">
    <property type="entry name" value="2-HACID_DH_C DOMAIN-CONTAINING PROTEIN"/>
    <property type="match status" value="1"/>
</dbReference>
<dbReference type="CDD" id="cd05300">
    <property type="entry name" value="2-Hacid_dh_1"/>
    <property type="match status" value="1"/>
</dbReference>
<reference evidence="5" key="1">
    <citation type="journal article" date="2019" name="Int. J. Syst. Evol. Microbiol.">
        <title>The Global Catalogue of Microorganisms (GCM) 10K type strain sequencing project: providing services to taxonomists for standard genome sequencing and annotation.</title>
        <authorList>
            <consortium name="The Broad Institute Genomics Platform"/>
            <consortium name="The Broad Institute Genome Sequencing Center for Infectious Disease"/>
            <person name="Wu L."/>
            <person name="Ma J."/>
        </authorList>
    </citation>
    <scope>NUCLEOTIDE SEQUENCE [LARGE SCALE GENOMIC DNA]</scope>
    <source>
        <strain evidence="5">IBRC 10765</strain>
    </source>
</reference>
<comment type="caution">
    <text evidence="4">The sequence shown here is derived from an EMBL/GenBank/DDBJ whole genome shotgun (WGS) entry which is preliminary data.</text>
</comment>
<evidence type="ECO:0000259" key="3">
    <source>
        <dbReference type="Pfam" id="PF02826"/>
    </source>
</evidence>
<organism evidence="4 5">
    <name type="scientific">Saccharospirillum mangrovi</name>
    <dbReference type="NCBI Taxonomy" id="2161747"/>
    <lineage>
        <taxon>Bacteria</taxon>
        <taxon>Pseudomonadati</taxon>
        <taxon>Pseudomonadota</taxon>
        <taxon>Gammaproteobacteria</taxon>
        <taxon>Oceanospirillales</taxon>
        <taxon>Saccharospirillaceae</taxon>
        <taxon>Saccharospirillum</taxon>
    </lineage>
</organism>
<dbReference type="SUPFAM" id="SSF52283">
    <property type="entry name" value="Formate/glycerate dehydrogenase catalytic domain-like"/>
    <property type="match status" value="1"/>
</dbReference>
<feature type="domain" description="D-isomer specific 2-hydroxyacid dehydrogenase NAD-binding" evidence="3">
    <location>
        <begin position="118"/>
        <end position="290"/>
    </location>
</feature>
<dbReference type="Gene3D" id="3.40.50.720">
    <property type="entry name" value="NAD(P)-binding Rossmann-like Domain"/>
    <property type="match status" value="2"/>
</dbReference>
<dbReference type="RefSeq" id="WP_380696326.1">
    <property type="nucleotide sequence ID" value="NZ_JBHRYR010000003.1"/>
</dbReference>